<dbReference type="InterPro" id="IPR045569">
    <property type="entry name" value="Metalloprtase-TldD/E_C"/>
</dbReference>
<comment type="similarity">
    <text evidence="1">Belongs to the peptidase U62 family.</text>
</comment>
<feature type="compositionally biased region" description="Basic and acidic residues" evidence="2">
    <location>
        <begin position="123"/>
        <end position="134"/>
    </location>
</feature>
<dbReference type="InterPro" id="IPR047657">
    <property type="entry name" value="PmbA"/>
</dbReference>
<feature type="domain" description="Metalloprotease TldD/E central" evidence="5">
    <location>
        <begin position="115"/>
        <end position="219"/>
    </location>
</feature>
<feature type="domain" description="Metalloprotease TldD/E N-terminal" evidence="3">
    <location>
        <begin position="28"/>
        <end position="85"/>
    </location>
</feature>
<protein>
    <submittedName>
        <fullName evidence="6">TldD/PmbA family protein</fullName>
    </submittedName>
</protein>
<dbReference type="GO" id="GO:0008237">
    <property type="term" value="F:metallopeptidase activity"/>
    <property type="evidence" value="ECO:0007669"/>
    <property type="project" value="InterPro"/>
</dbReference>
<dbReference type="PANTHER" id="PTHR43421">
    <property type="entry name" value="METALLOPROTEASE PMBA"/>
    <property type="match status" value="1"/>
</dbReference>
<dbReference type="Proteomes" id="UP000622580">
    <property type="component" value="Unassembled WGS sequence"/>
</dbReference>
<evidence type="ECO:0000313" key="6">
    <source>
        <dbReference type="EMBL" id="MBR7621221.1"/>
    </source>
</evidence>
<proteinExistence type="inferred from homology"/>
<feature type="compositionally biased region" description="Low complexity" evidence="2">
    <location>
        <begin position="141"/>
        <end position="153"/>
    </location>
</feature>
<evidence type="ECO:0000259" key="4">
    <source>
        <dbReference type="Pfam" id="PF19289"/>
    </source>
</evidence>
<dbReference type="EMBL" id="JAGSGD010000001">
    <property type="protein sequence ID" value="MBR7621221.1"/>
    <property type="molecule type" value="Genomic_DNA"/>
</dbReference>
<evidence type="ECO:0000259" key="5">
    <source>
        <dbReference type="Pfam" id="PF19290"/>
    </source>
</evidence>
<name>A0A941D5C1_9CAUL</name>
<dbReference type="GO" id="GO:0005829">
    <property type="term" value="C:cytosol"/>
    <property type="evidence" value="ECO:0007669"/>
    <property type="project" value="TreeGrafter"/>
</dbReference>
<evidence type="ECO:0000256" key="2">
    <source>
        <dbReference type="SAM" id="MobiDB-lite"/>
    </source>
</evidence>
<dbReference type="GO" id="GO:0006508">
    <property type="term" value="P:proteolysis"/>
    <property type="evidence" value="ECO:0007669"/>
    <property type="project" value="InterPro"/>
</dbReference>
<dbReference type="AlphaFoldDB" id="A0A941D5C1"/>
<dbReference type="PANTHER" id="PTHR43421:SF1">
    <property type="entry name" value="METALLOPROTEASE PMBA"/>
    <property type="match status" value="1"/>
</dbReference>
<accession>A0A941D5C1</accession>
<comment type="caution">
    <text evidence="6">The sequence shown here is derived from an EMBL/GenBank/DDBJ whole genome shotgun (WGS) entry which is preliminary data.</text>
</comment>
<dbReference type="InterPro" id="IPR002510">
    <property type="entry name" value="Metalloprtase-TldD/E_N"/>
</dbReference>
<feature type="region of interest" description="Disordered" evidence="2">
    <location>
        <begin position="187"/>
        <end position="208"/>
    </location>
</feature>
<organism evidence="6 7">
    <name type="scientific">Phenylobacterium glaciei</name>
    <dbReference type="NCBI Taxonomy" id="2803784"/>
    <lineage>
        <taxon>Bacteria</taxon>
        <taxon>Pseudomonadati</taxon>
        <taxon>Pseudomonadota</taxon>
        <taxon>Alphaproteobacteria</taxon>
        <taxon>Caulobacterales</taxon>
        <taxon>Caulobacteraceae</taxon>
        <taxon>Phenylobacterium</taxon>
    </lineage>
</organism>
<dbReference type="SUPFAM" id="SSF111283">
    <property type="entry name" value="Putative modulator of DNA gyrase, PmbA/TldD"/>
    <property type="match status" value="1"/>
</dbReference>
<dbReference type="InterPro" id="IPR036059">
    <property type="entry name" value="TldD/PmbA_sf"/>
</dbReference>
<dbReference type="InterPro" id="IPR045570">
    <property type="entry name" value="Metalloprtase-TldD/E_cen_dom"/>
</dbReference>
<dbReference type="Pfam" id="PF19289">
    <property type="entry name" value="PmbA_TldD_3rd"/>
    <property type="match status" value="1"/>
</dbReference>
<reference evidence="6" key="1">
    <citation type="submission" date="2021-04" db="EMBL/GenBank/DDBJ databases">
        <title>Draft genome assembly of strain Phenylobacterium sp. 20VBR1 using MiniION and Illumina platforms.</title>
        <authorList>
            <person name="Thomas F.A."/>
            <person name="Krishnan K.P."/>
            <person name="Sinha R.K."/>
        </authorList>
    </citation>
    <scope>NUCLEOTIDE SEQUENCE</scope>
    <source>
        <strain evidence="6">20VBR1</strain>
    </source>
</reference>
<gene>
    <name evidence="6" type="ORF">JKL49_17640</name>
</gene>
<sequence>MEESLLADVVAAALKAGADAAEAVGAQRAALGINVRLGKLEEVEREESRDLGLRVFVGKQQATVSGSDVSAEARAKLVERAVAMARLAPEDPYSGLADAKRLARGPFPDLDLYDGAEPTPEQLEDRARAAEDAGRAMPRISNSDGGSASTSSGQWRLVTSGGFSGVHRASSYSIGVSVIASDGDEMEGGYDGRTTRWQADLPTPESIGAEAGRRGAARLGARKIASTTAPVIFENRLAMSLIGPLIGAISGPAIARGNSFLKDKLHSQVFSKGIHVTDDPHKVRGLGSSPFDDEGVANRAWNIIDDGVLTTWLMNSSSARQLGLETTGHASRGLAGPPGVSTTNLTLLPGTKTQAELMAQAGTGVLITSMFGPSLNGNTGDWSVGCAGFWFEGGVLAYPVAEITVAGNLIDIYARLIPGSDLEFRGSANAPSILVDGLAIAGK</sequence>
<dbReference type="Pfam" id="PF01523">
    <property type="entry name" value="PmbA_TldD_1st"/>
    <property type="match status" value="1"/>
</dbReference>
<dbReference type="InterPro" id="IPR035068">
    <property type="entry name" value="TldD/PmbA_N"/>
</dbReference>
<dbReference type="Gene3D" id="3.30.2290.10">
    <property type="entry name" value="PmbA/TldD superfamily"/>
    <property type="match status" value="1"/>
</dbReference>
<feature type="region of interest" description="Disordered" evidence="2">
    <location>
        <begin position="112"/>
        <end position="153"/>
    </location>
</feature>
<keyword evidence="7" id="KW-1185">Reference proteome</keyword>
<evidence type="ECO:0000259" key="3">
    <source>
        <dbReference type="Pfam" id="PF01523"/>
    </source>
</evidence>
<evidence type="ECO:0000313" key="7">
    <source>
        <dbReference type="Proteomes" id="UP000622580"/>
    </source>
</evidence>
<evidence type="ECO:0000256" key="1">
    <source>
        <dbReference type="ARBA" id="ARBA00005836"/>
    </source>
</evidence>
<dbReference type="Pfam" id="PF19290">
    <property type="entry name" value="PmbA_TldD_2nd"/>
    <property type="match status" value="1"/>
</dbReference>
<feature type="domain" description="Metalloprotease TldD/E C-terminal" evidence="4">
    <location>
        <begin position="227"/>
        <end position="442"/>
    </location>
</feature>
<dbReference type="RefSeq" id="WP_215342220.1">
    <property type="nucleotide sequence ID" value="NZ_JAGSGD010000001.1"/>
</dbReference>